<dbReference type="EMBL" id="JAYWIO010000007">
    <property type="protein sequence ID" value="KAK7251336.1"/>
    <property type="molecule type" value="Genomic_DNA"/>
</dbReference>
<gene>
    <name evidence="2" type="ORF">RIF29_34433</name>
</gene>
<dbReference type="AlphaFoldDB" id="A0AAN9E9F1"/>
<reference evidence="2 3" key="1">
    <citation type="submission" date="2024-01" db="EMBL/GenBank/DDBJ databases">
        <title>The genomes of 5 underutilized Papilionoideae crops provide insights into root nodulation and disease resistanc.</title>
        <authorList>
            <person name="Yuan L."/>
        </authorList>
    </citation>
    <scope>NUCLEOTIDE SEQUENCE [LARGE SCALE GENOMIC DNA]</scope>
    <source>
        <strain evidence="2">ZHUSHIDOU_FW_LH</strain>
        <tissue evidence="2">Leaf</tissue>
    </source>
</reference>
<comment type="caution">
    <text evidence="2">The sequence shown here is derived from an EMBL/GenBank/DDBJ whole genome shotgun (WGS) entry which is preliminary data.</text>
</comment>
<evidence type="ECO:0000256" key="1">
    <source>
        <dbReference type="SAM" id="MobiDB-lite"/>
    </source>
</evidence>
<evidence type="ECO:0000313" key="3">
    <source>
        <dbReference type="Proteomes" id="UP001372338"/>
    </source>
</evidence>
<sequence>MLGGGFKTVTGSVTDSLPSRGRATAGPKLDLRNPAYIDGVTDIHDVSVVSPPKVVVPWQDMIFDLAE</sequence>
<evidence type="ECO:0000313" key="2">
    <source>
        <dbReference type="EMBL" id="KAK7251336.1"/>
    </source>
</evidence>
<name>A0AAN9E9F1_CROPI</name>
<feature type="region of interest" description="Disordered" evidence="1">
    <location>
        <begin position="1"/>
        <end position="28"/>
    </location>
</feature>
<dbReference type="Proteomes" id="UP001372338">
    <property type="component" value="Unassembled WGS sequence"/>
</dbReference>
<proteinExistence type="predicted"/>
<keyword evidence="3" id="KW-1185">Reference proteome</keyword>
<organism evidence="2 3">
    <name type="scientific">Crotalaria pallida</name>
    <name type="common">Smooth rattlebox</name>
    <name type="synonym">Crotalaria striata</name>
    <dbReference type="NCBI Taxonomy" id="3830"/>
    <lineage>
        <taxon>Eukaryota</taxon>
        <taxon>Viridiplantae</taxon>
        <taxon>Streptophyta</taxon>
        <taxon>Embryophyta</taxon>
        <taxon>Tracheophyta</taxon>
        <taxon>Spermatophyta</taxon>
        <taxon>Magnoliopsida</taxon>
        <taxon>eudicotyledons</taxon>
        <taxon>Gunneridae</taxon>
        <taxon>Pentapetalae</taxon>
        <taxon>rosids</taxon>
        <taxon>fabids</taxon>
        <taxon>Fabales</taxon>
        <taxon>Fabaceae</taxon>
        <taxon>Papilionoideae</taxon>
        <taxon>50 kb inversion clade</taxon>
        <taxon>genistoids sensu lato</taxon>
        <taxon>core genistoids</taxon>
        <taxon>Crotalarieae</taxon>
        <taxon>Crotalaria</taxon>
    </lineage>
</organism>
<accession>A0AAN9E9F1</accession>
<protein>
    <submittedName>
        <fullName evidence="2">Uncharacterized protein</fullName>
    </submittedName>
</protein>